<name>A0A2P2P215_RHIMU</name>
<dbReference type="PANTHER" id="PTHR47873:SF1">
    <property type="entry name" value="ARM REPEAT SUPERFAMILY PROTEIN"/>
    <property type="match status" value="1"/>
</dbReference>
<dbReference type="Gene3D" id="1.25.10.10">
    <property type="entry name" value="Leucine-rich Repeat Variant"/>
    <property type="match status" value="1"/>
</dbReference>
<proteinExistence type="predicted"/>
<dbReference type="EMBL" id="GGEC01068300">
    <property type="protein sequence ID" value="MBX48784.1"/>
    <property type="molecule type" value="Transcribed_RNA"/>
</dbReference>
<dbReference type="AlphaFoldDB" id="A0A2P2P215"/>
<protein>
    <recommendedName>
        <fullName evidence="1">U-box domain-containing protein</fullName>
    </recommendedName>
</protein>
<organism evidence="2">
    <name type="scientific">Rhizophora mucronata</name>
    <name type="common">Asiatic mangrove</name>
    <dbReference type="NCBI Taxonomy" id="61149"/>
    <lineage>
        <taxon>Eukaryota</taxon>
        <taxon>Viridiplantae</taxon>
        <taxon>Streptophyta</taxon>
        <taxon>Embryophyta</taxon>
        <taxon>Tracheophyta</taxon>
        <taxon>Spermatophyta</taxon>
        <taxon>Magnoliopsida</taxon>
        <taxon>eudicotyledons</taxon>
        <taxon>Gunneridae</taxon>
        <taxon>Pentapetalae</taxon>
        <taxon>rosids</taxon>
        <taxon>fabids</taxon>
        <taxon>Malpighiales</taxon>
        <taxon>Rhizophoraceae</taxon>
        <taxon>Rhizophora</taxon>
    </lineage>
</organism>
<evidence type="ECO:0000259" key="1">
    <source>
        <dbReference type="Pfam" id="PF25598"/>
    </source>
</evidence>
<dbReference type="Pfam" id="PF25598">
    <property type="entry name" value="ARM_PUB"/>
    <property type="match status" value="1"/>
</dbReference>
<dbReference type="PANTHER" id="PTHR47873">
    <property type="entry name" value="ARM REPEAT SUPERFAMILY PROTEIN"/>
    <property type="match status" value="1"/>
</dbReference>
<accession>A0A2P2P215</accession>
<sequence length="168" mass="17735">MRVVVANLKNQAASKPATKILLALCLAEANRRVAVEAGAVGTFVEVATELEEAAAERALAALELTCTVPEGAAELRAHALAVPVMVSMMGKMAGRGREYAISALTIIYGNCGSGEQVQHAPPEEVARAVVLALQGDCPDRGKRKGSQLLKALQEYGRLDLSHEGNVRF</sequence>
<feature type="domain" description="U-box" evidence="1">
    <location>
        <begin position="8"/>
        <end position="153"/>
    </location>
</feature>
<reference evidence="2" key="1">
    <citation type="submission" date="2018-02" db="EMBL/GenBank/DDBJ databases">
        <title>Rhizophora mucronata_Transcriptome.</title>
        <authorList>
            <person name="Meera S.P."/>
            <person name="Sreeshan A."/>
            <person name="Augustine A."/>
        </authorList>
    </citation>
    <scope>NUCLEOTIDE SEQUENCE</scope>
    <source>
        <tissue evidence="2">Leaf</tissue>
    </source>
</reference>
<dbReference type="InterPro" id="IPR058678">
    <property type="entry name" value="ARM_PUB"/>
</dbReference>
<dbReference type="InterPro" id="IPR011989">
    <property type="entry name" value="ARM-like"/>
</dbReference>
<evidence type="ECO:0000313" key="2">
    <source>
        <dbReference type="EMBL" id="MBX48784.1"/>
    </source>
</evidence>